<sequence>MQPGLGVGDLFRLALASGREDVRRQLIETVLESLDEAFEAIAQRVGGDAVPDTVIARTAVEPVLAAIAYSRVKGARRIRVIASSEPVEGWGPLNTLLEVLAAERIVDVYRVPLQPSTRLHVKEVVRRVARITRGFSARVVDVTDAPAYAVAGLYSAGVRVLTVLVDAGYAALFQKFSFTL</sequence>
<proteinExistence type="predicted"/>
<keyword evidence="2" id="KW-1185">Reference proteome</keyword>
<dbReference type="OrthoDB" id="379011at2157"/>
<dbReference type="EMBL" id="CP000493">
    <property type="protein sequence ID" value="ABM80827.1"/>
    <property type="molecule type" value="Genomic_DNA"/>
</dbReference>
<organism evidence="1 2">
    <name type="scientific">Hyperthermus butylicus (strain DSM 5456 / JCM 9403 / PLM1-5)</name>
    <dbReference type="NCBI Taxonomy" id="415426"/>
    <lineage>
        <taxon>Archaea</taxon>
        <taxon>Thermoproteota</taxon>
        <taxon>Thermoprotei</taxon>
        <taxon>Desulfurococcales</taxon>
        <taxon>Pyrodictiaceae</taxon>
        <taxon>Hyperthermus</taxon>
    </lineage>
</organism>
<dbReference type="GeneID" id="4782372"/>
<evidence type="ECO:0000313" key="1">
    <source>
        <dbReference type="EMBL" id="ABM80827.1"/>
    </source>
</evidence>
<dbReference type="STRING" id="415426.Hbut_0979"/>
<dbReference type="RefSeq" id="WP_011822145.1">
    <property type="nucleotide sequence ID" value="NC_008818.1"/>
</dbReference>
<dbReference type="KEGG" id="hbu:Hbut_0979"/>
<dbReference type="AlphaFoldDB" id="A2BLG6"/>
<accession>A2BLG6</accession>
<gene>
    <name evidence="1" type="ordered locus">Hbut_0979</name>
</gene>
<dbReference type="EnsemblBacteria" id="ABM80827">
    <property type="protein sequence ID" value="ABM80827"/>
    <property type="gene ID" value="Hbut_0979"/>
</dbReference>
<dbReference type="Proteomes" id="UP000002593">
    <property type="component" value="Chromosome"/>
</dbReference>
<name>A2BLG6_HYPBU</name>
<protein>
    <submittedName>
        <fullName evidence="1">Uncharacterized protein</fullName>
    </submittedName>
</protein>
<evidence type="ECO:0000313" key="2">
    <source>
        <dbReference type="Proteomes" id="UP000002593"/>
    </source>
</evidence>
<dbReference type="HOGENOM" id="CLU_1492960_0_0_2"/>
<dbReference type="eggNOG" id="arCOG12304">
    <property type="taxonomic scope" value="Archaea"/>
</dbReference>
<reference evidence="1 2" key="1">
    <citation type="journal article" date="2007" name="Archaea">
        <title>The genome of Hyperthermus butylicus: a sulfur-reducing, peptide fermenting, neutrophilic Crenarchaeote growing up to 108 degrees C.</title>
        <authorList>
            <person name="Brugger K."/>
            <person name="Chen L."/>
            <person name="Stark M."/>
            <person name="Zibat A."/>
            <person name="Redder P."/>
            <person name="Ruepp A."/>
            <person name="Awayez M."/>
            <person name="She Q."/>
            <person name="Garrett R.A."/>
            <person name="Klenk H.P."/>
        </authorList>
    </citation>
    <scope>NUCLEOTIDE SEQUENCE [LARGE SCALE GENOMIC DNA]</scope>
    <source>
        <strain evidence="2">DSM 5456 / JCM 9403 / PLM1-5</strain>
    </source>
</reference>